<dbReference type="RefSeq" id="WP_319953154.1">
    <property type="nucleotide sequence ID" value="NZ_JAXAVX010000002.1"/>
</dbReference>
<dbReference type="EMBL" id="JAXAVX010000002">
    <property type="protein sequence ID" value="MDX8151001.1"/>
    <property type="molecule type" value="Genomic_DNA"/>
</dbReference>
<name>A0ABU4VGP1_9ACTN</name>
<sequence length="96" mass="10403">MNASVAGYEVDATFVPWSLAVELDGRAFHTGLAAWEDDHQRRADLVVAGWRFIALTHRQVTAGGGRRAAALLERLLPRAAPPTGRSDGRDGRVAPR</sequence>
<proteinExistence type="predicted"/>
<evidence type="ECO:0000313" key="2">
    <source>
        <dbReference type="Proteomes" id="UP001277761"/>
    </source>
</evidence>
<gene>
    <name evidence="1" type="ORF">SK069_05305</name>
</gene>
<accession>A0ABU4VGP1</accession>
<dbReference type="Proteomes" id="UP001277761">
    <property type="component" value="Unassembled WGS sequence"/>
</dbReference>
<keyword evidence="2" id="KW-1185">Reference proteome</keyword>
<evidence type="ECO:0000313" key="1">
    <source>
        <dbReference type="EMBL" id="MDX8151001.1"/>
    </source>
</evidence>
<reference evidence="1 2" key="1">
    <citation type="submission" date="2023-11" db="EMBL/GenBank/DDBJ databases">
        <authorList>
            <person name="Xu M."/>
            <person name="Jiang T."/>
        </authorList>
    </citation>
    <scope>NUCLEOTIDE SEQUENCE [LARGE SCALE GENOMIC DNA]</scope>
    <source>
        <strain evidence="1 2">SD</strain>
    </source>
</reference>
<evidence type="ECO:0008006" key="3">
    <source>
        <dbReference type="Google" id="ProtNLM"/>
    </source>
</evidence>
<organism evidence="1 2">
    <name type="scientific">Patulibacter brassicae</name>
    <dbReference type="NCBI Taxonomy" id="1705717"/>
    <lineage>
        <taxon>Bacteria</taxon>
        <taxon>Bacillati</taxon>
        <taxon>Actinomycetota</taxon>
        <taxon>Thermoleophilia</taxon>
        <taxon>Solirubrobacterales</taxon>
        <taxon>Patulibacteraceae</taxon>
        <taxon>Patulibacter</taxon>
    </lineage>
</organism>
<dbReference type="Gene3D" id="3.40.960.10">
    <property type="entry name" value="VSR Endonuclease"/>
    <property type="match status" value="1"/>
</dbReference>
<protein>
    <recommendedName>
        <fullName evidence="3">DUF559 domain-containing protein</fullName>
    </recommendedName>
</protein>
<comment type="caution">
    <text evidence="1">The sequence shown here is derived from an EMBL/GenBank/DDBJ whole genome shotgun (WGS) entry which is preliminary data.</text>
</comment>